<proteinExistence type="predicted"/>
<keyword evidence="1" id="KW-0812">Transmembrane</keyword>
<feature type="transmembrane region" description="Helical" evidence="1">
    <location>
        <begin position="208"/>
        <end position="227"/>
    </location>
</feature>
<evidence type="ECO:0000313" key="3">
    <source>
        <dbReference type="Proteomes" id="UP001210925"/>
    </source>
</evidence>
<gene>
    <name evidence="2" type="ORF">HK103_002443</name>
</gene>
<reference evidence="2" key="1">
    <citation type="submission" date="2020-05" db="EMBL/GenBank/DDBJ databases">
        <title>Phylogenomic resolution of chytrid fungi.</title>
        <authorList>
            <person name="Stajich J.E."/>
            <person name="Amses K."/>
            <person name="Simmons R."/>
            <person name="Seto K."/>
            <person name="Myers J."/>
            <person name="Bonds A."/>
            <person name="Quandt C.A."/>
            <person name="Barry K."/>
            <person name="Liu P."/>
            <person name="Grigoriev I."/>
            <person name="Longcore J.E."/>
            <person name="James T.Y."/>
        </authorList>
    </citation>
    <scope>NUCLEOTIDE SEQUENCE</scope>
    <source>
        <strain evidence="2">PLAUS21</strain>
    </source>
</reference>
<comment type="caution">
    <text evidence="2">The sequence shown here is derived from an EMBL/GenBank/DDBJ whole genome shotgun (WGS) entry which is preliminary data.</text>
</comment>
<accession>A0AAD5U9G9</accession>
<sequence length="253" mass="28691">MGAERYLYVQLNGVVSDINITGLNRFGAVQDKIKEKFPIGLGSVDAPLIQLVDTNNQKIISWAMINSLPEEYFTEGGSFLQANIPIMPNQVPRYQNLPDPNRESNWWDQFQKPPFASTSRNAKRYYQVEIKPLLLAFLGLSGLVNLLQVVYISGLLELIFLSIVVVGFASVTTENPRLLAYYTWLRILAAFGEFIFDIATISTIRQTAIVAIMLVFIIKYLLVFFYLKAVIRFWNAISITQNDDEARPLVSQV</sequence>
<keyword evidence="1" id="KW-0472">Membrane</keyword>
<protein>
    <submittedName>
        <fullName evidence="2">Uncharacterized protein</fullName>
    </submittedName>
</protein>
<organism evidence="2 3">
    <name type="scientific">Boothiomyces macroporosus</name>
    <dbReference type="NCBI Taxonomy" id="261099"/>
    <lineage>
        <taxon>Eukaryota</taxon>
        <taxon>Fungi</taxon>
        <taxon>Fungi incertae sedis</taxon>
        <taxon>Chytridiomycota</taxon>
        <taxon>Chytridiomycota incertae sedis</taxon>
        <taxon>Chytridiomycetes</taxon>
        <taxon>Rhizophydiales</taxon>
        <taxon>Terramycetaceae</taxon>
        <taxon>Boothiomyces</taxon>
    </lineage>
</organism>
<evidence type="ECO:0000313" key="2">
    <source>
        <dbReference type="EMBL" id="KAJ3251352.1"/>
    </source>
</evidence>
<feature type="transmembrane region" description="Helical" evidence="1">
    <location>
        <begin position="178"/>
        <end position="196"/>
    </location>
</feature>
<keyword evidence="3" id="KW-1185">Reference proteome</keyword>
<dbReference type="AlphaFoldDB" id="A0AAD5U9G9"/>
<name>A0AAD5U9G9_9FUNG</name>
<keyword evidence="1" id="KW-1133">Transmembrane helix</keyword>
<dbReference type="EMBL" id="JADGKB010000186">
    <property type="protein sequence ID" value="KAJ3251352.1"/>
    <property type="molecule type" value="Genomic_DNA"/>
</dbReference>
<evidence type="ECO:0000256" key="1">
    <source>
        <dbReference type="SAM" id="Phobius"/>
    </source>
</evidence>
<feature type="transmembrane region" description="Helical" evidence="1">
    <location>
        <begin position="133"/>
        <end position="166"/>
    </location>
</feature>
<dbReference type="Proteomes" id="UP001210925">
    <property type="component" value="Unassembled WGS sequence"/>
</dbReference>